<dbReference type="InterPro" id="IPR036388">
    <property type="entry name" value="WH-like_DNA-bd_sf"/>
</dbReference>
<gene>
    <name evidence="6" type="ORF">BXY53_0102</name>
</gene>
<dbReference type="OrthoDB" id="9788098at2"/>
<dbReference type="SUPFAM" id="SSF48008">
    <property type="entry name" value="GntR ligand-binding domain-like"/>
    <property type="match status" value="1"/>
</dbReference>
<organism evidence="6 7">
    <name type="scientific">Dichotomicrobium thermohalophilum</name>
    <dbReference type="NCBI Taxonomy" id="933063"/>
    <lineage>
        <taxon>Bacteria</taxon>
        <taxon>Pseudomonadati</taxon>
        <taxon>Pseudomonadota</taxon>
        <taxon>Alphaproteobacteria</taxon>
        <taxon>Hyphomicrobiales</taxon>
        <taxon>Hyphomicrobiaceae</taxon>
        <taxon>Dichotomicrobium</taxon>
    </lineage>
</organism>
<dbReference type="RefSeq" id="WP_119060005.1">
    <property type="nucleotide sequence ID" value="NZ_QXDF01000001.1"/>
</dbReference>
<dbReference type="GO" id="GO:0003677">
    <property type="term" value="F:DNA binding"/>
    <property type="evidence" value="ECO:0007669"/>
    <property type="project" value="UniProtKB-KW"/>
</dbReference>
<evidence type="ECO:0000313" key="7">
    <source>
        <dbReference type="Proteomes" id="UP000266273"/>
    </source>
</evidence>
<dbReference type="EMBL" id="QXDF01000001">
    <property type="protein sequence ID" value="RIA55049.1"/>
    <property type="molecule type" value="Genomic_DNA"/>
</dbReference>
<name>A0A397Q3R3_9HYPH</name>
<dbReference type="AlphaFoldDB" id="A0A397Q3R3"/>
<comment type="caution">
    <text evidence="6">The sequence shown here is derived from an EMBL/GenBank/DDBJ whole genome shotgun (WGS) entry which is preliminary data.</text>
</comment>
<keyword evidence="1" id="KW-0805">Transcription regulation</keyword>
<dbReference type="InterPro" id="IPR011711">
    <property type="entry name" value="GntR_C"/>
</dbReference>
<keyword evidence="2 6" id="KW-0238">DNA-binding</keyword>
<sequence length="252" mass="27864">MDSLPRRSSILDSVYVAIRDAVCDGELAPGARITQDDIAERLGVSRQPVVQALVLLKSQGFFREAGRRGLIVTPVSVDMVRAIYELRGSLDETAARLAAERARPDDLAEGWDILKEGERLAERGAVRDLVKCDMAFHECVYRLSGNPLIRQALEPHLHHLRRVMMAVVEAASYRTRLWQEHADILKAIADGHAERAGALSRAHVEAASAEIQAKLKTDAPQEEKRAMNSGRKHDERASPDPGDARQGRPGWA</sequence>
<dbReference type="PANTHER" id="PTHR43537:SF45">
    <property type="entry name" value="GNTR FAMILY REGULATORY PROTEIN"/>
    <property type="match status" value="1"/>
</dbReference>
<dbReference type="Pfam" id="PF07729">
    <property type="entry name" value="FCD"/>
    <property type="match status" value="1"/>
</dbReference>
<dbReference type="InterPro" id="IPR008920">
    <property type="entry name" value="TF_FadR/GntR_C"/>
</dbReference>
<dbReference type="Pfam" id="PF00392">
    <property type="entry name" value="GntR"/>
    <property type="match status" value="1"/>
</dbReference>
<feature type="domain" description="HTH gntR-type" evidence="5">
    <location>
        <begin position="8"/>
        <end position="75"/>
    </location>
</feature>
<dbReference type="InterPro" id="IPR000524">
    <property type="entry name" value="Tscrpt_reg_HTH_GntR"/>
</dbReference>
<dbReference type="SUPFAM" id="SSF46785">
    <property type="entry name" value="Winged helix' DNA-binding domain"/>
    <property type="match status" value="1"/>
</dbReference>
<dbReference type="SMART" id="SM00345">
    <property type="entry name" value="HTH_GNTR"/>
    <property type="match status" value="1"/>
</dbReference>
<evidence type="ECO:0000256" key="1">
    <source>
        <dbReference type="ARBA" id="ARBA00023015"/>
    </source>
</evidence>
<evidence type="ECO:0000256" key="4">
    <source>
        <dbReference type="SAM" id="MobiDB-lite"/>
    </source>
</evidence>
<protein>
    <submittedName>
        <fullName evidence="6">DNA-binding GntR family transcriptional regulator</fullName>
    </submittedName>
</protein>
<feature type="compositionally biased region" description="Basic and acidic residues" evidence="4">
    <location>
        <begin position="213"/>
        <end position="246"/>
    </location>
</feature>
<evidence type="ECO:0000256" key="3">
    <source>
        <dbReference type="ARBA" id="ARBA00023163"/>
    </source>
</evidence>
<reference evidence="6 7" key="1">
    <citation type="submission" date="2018-08" db="EMBL/GenBank/DDBJ databases">
        <title>Genomic Encyclopedia of Archaeal and Bacterial Type Strains, Phase II (KMG-II): from individual species to whole genera.</title>
        <authorList>
            <person name="Goeker M."/>
        </authorList>
    </citation>
    <scope>NUCLEOTIDE SEQUENCE [LARGE SCALE GENOMIC DNA]</scope>
    <source>
        <strain evidence="6 7">DSM 5002</strain>
    </source>
</reference>
<accession>A0A397Q3R3</accession>
<evidence type="ECO:0000259" key="5">
    <source>
        <dbReference type="PROSITE" id="PS50949"/>
    </source>
</evidence>
<keyword evidence="3" id="KW-0804">Transcription</keyword>
<dbReference type="GO" id="GO:0003700">
    <property type="term" value="F:DNA-binding transcription factor activity"/>
    <property type="evidence" value="ECO:0007669"/>
    <property type="project" value="InterPro"/>
</dbReference>
<dbReference type="PROSITE" id="PS50949">
    <property type="entry name" value="HTH_GNTR"/>
    <property type="match status" value="1"/>
</dbReference>
<keyword evidence="7" id="KW-1185">Reference proteome</keyword>
<dbReference type="Proteomes" id="UP000266273">
    <property type="component" value="Unassembled WGS sequence"/>
</dbReference>
<dbReference type="PANTHER" id="PTHR43537">
    <property type="entry name" value="TRANSCRIPTIONAL REGULATOR, GNTR FAMILY"/>
    <property type="match status" value="1"/>
</dbReference>
<dbReference type="Gene3D" id="1.10.10.10">
    <property type="entry name" value="Winged helix-like DNA-binding domain superfamily/Winged helix DNA-binding domain"/>
    <property type="match status" value="1"/>
</dbReference>
<evidence type="ECO:0000256" key="2">
    <source>
        <dbReference type="ARBA" id="ARBA00023125"/>
    </source>
</evidence>
<dbReference type="Gene3D" id="1.20.120.530">
    <property type="entry name" value="GntR ligand-binding domain-like"/>
    <property type="match status" value="1"/>
</dbReference>
<proteinExistence type="predicted"/>
<dbReference type="InterPro" id="IPR036390">
    <property type="entry name" value="WH_DNA-bd_sf"/>
</dbReference>
<dbReference type="SMART" id="SM00895">
    <property type="entry name" value="FCD"/>
    <property type="match status" value="1"/>
</dbReference>
<feature type="region of interest" description="Disordered" evidence="4">
    <location>
        <begin position="213"/>
        <end position="252"/>
    </location>
</feature>
<evidence type="ECO:0000313" key="6">
    <source>
        <dbReference type="EMBL" id="RIA55049.1"/>
    </source>
</evidence>